<proteinExistence type="predicted"/>
<dbReference type="InterPro" id="IPR025282">
    <property type="entry name" value="DUF4214"/>
</dbReference>
<accession>A0AA92X9Z3</accession>
<keyword evidence="3" id="KW-1185">Reference proteome</keyword>
<evidence type="ECO:0000313" key="3">
    <source>
        <dbReference type="Proteomes" id="UP000284338"/>
    </source>
</evidence>
<comment type="caution">
    <text evidence="2">The sequence shown here is derived from an EMBL/GenBank/DDBJ whole genome shotgun (WGS) entry which is preliminary data.</text>
</comment>
<evidence type="ECO:0000259" key="1">
    <source>
        <dbReference type="Pfam" id="PF13946"/>
    </source>
</evidence>
<evidence type="ECO:0000313" key="2">
    <source>
        <dbReference type="EMBL" id="RJF58407.1"/>
    </source>
</evidence>
<dbReference type="Proteomes" id="UP000284338">
    <property type="component" value="Unassembled WGS sequence"/>
</dbReference>
<name>A0AA92X9Z3_9GAMM</name>
<reference evidence="2 3" key="1">
    <citation type="submission" date="2018-09" db="EMBL/GenBank/DDBJ databases">
        <title>Draft genome of a novel serratia sp. strain with antifungal activity.</title>
        <authorList>
            <person name="Dichmann S.I."/>
            <person name="Park B.P."/>
            <person name="Pathiraja D."/>
            <person name="Choi I.-G."/>
            <person name="Stougaard P."/>
            <person name="Hennessy R.C."/>
        </authorList>
    </citation>
    <scope>NUCLEOTIDE SEQUENCE [LARGE SCALE GENOMIC DNA]</scope>
    <source>
        <strain evidence="2 3">S40</strain>
    </source>
</reference>
<gene>
    <name evidence="2" type="ORF">D4100_06530</name>
</gene>
<dbReference type="RefSeq" id="WP_119803642.1">
    <property type="nucleotide sequence ID" value="NZ_QYYG01000001.1"/>
</dbReference>
<dbReference type="AlphaFoldDB" id="A0AA92X9Z3"/>
<feature type="domain" description="DUF4214" evidence="1">
    <location>
        <begin position="193"/>
        <end position="239"/>
    </location>
</feature>
<dbReference type="EMBL" id="QYYG01000001">
    <property type="protein sequence ID" value="RJF58407.1"/>
    <property type="molecule type" value="Genomic_DNA"/>
</dbReference>
<sequence>MASLALHQKSVALLYAVLGQKSTPAAFDLVAASIERGDISFSDYVQSLLSSSSGVTLYGGQTDSQILTTIYSNVHGEGPSAGVLNGYLGNGLSLSQNLASIVNDLLDYSGFDSAELGDQTTFINTVNTILYPSTGTASNGSGASDVLALTYVLSLKASVPTITTFGEALNNGTKTLLQVAAKFYNDRPTLVKATDSVFVTSVFKAGFLRDPTTAELNSYLSELAGGASRPQVIIDIVNSLRGTVGSSDSAAQDVFEARTKAYAPGELPELSLQEQVATVYLAVASRGIDAVGLDGYSKPLAAGIITYSTLIKHLLNSEEFQRKGAQLTGDDFIQHVYTNVHGTAATPAQLALYSALGADKIAITQAIITDLRTSVATDAGTVTQQHAFEFDIGNSLLYKTAATLTATAAGGNATGTVNTGSSHVLSNAETAVLTKAVLNADAVADVNLKFADHLANLTINGTSAATVNLSDNGVNPGVDITVNNANVILNASSGADDVTVTSAAAVNTGTGDFNLGAGNDTLKWAGNAAVGGANTVGAGISGNGGAGTDVISANFITKSVATTSNILGIRSSTVTSNANNFTSFEKVDLAGYIGKSVGTLNGAAVTTENHTFDYGLLNGTATVEGTAGGTVTQATAPSAVGTQGFVLSGLAEAVKVINVAGGTAAQMEVTGNATSASSVDFTFVQNATNKFDIAFTANSTSDVNAGSVSLNSSSSILLGTALTTVNIASGGTGDFSNVLNLTGTNSQVTSVAVSGDHHLDLTVGAGYTSLLNLDASSNTGGIDVVLNQGGTGQGVLYNLLALLPLGSTVATLLGLGGTQFSLTGTSTDDSFTVLGNTTVTGGTSSTGGNDYHLVSSTTAAGVTINDFNSAKDSIVDNLSGLTISSNAGTDLADYGVRTESVLGNAISAILGGLITGVVGALGSLLGIGGDNALVSKVGVVGVERTGGTDSYIIVDNNDDHTLDGNDSVIYLKNTDHSNLLSTLHYSPTVELAGISSAPIAEVA</sequence>
<protein>
    <submittedName>
        <fullName evidence="2">DUF4214 domain-containing protein</fullName>
    </submittedName>
</protein>
<organism evidence="2 3">
    <name type="scientific">Serratia inhibens</name>
    <dbReference type="NCBI Taxonomy" id="2338073"/>
    <lineage>
        <taxon>Bacteria</taxon>
        <taxon>Pseudomonadati</taxon>
        <taxon>Pseudomonadota</taxon>
        <taxon>Gammaproteobacteria</taxon>
        <taxon>Enterobacterales</taxon>
        <taxon>Yersiniaceae</taxon>
        <taxon>Serratia</taxon>
    </lineage>
</organism>
<dbReference type="Pfam" id="PF13946">
    <property type="entry name" value="DUF4214"/>
    <property type="match status" value="1"/>
</dbReference>